<dbReference type="NCBIfam" id="TIGR01440">
    <property type="entry name" value="TIGR01440 family protein"/>
    <property type="match status" value="1"/>
</dbReference>
<dbReference type="PIRSF" id="PIRSF007510">
    <property type="entry name" value="UCP007510"/>
    <property type="match status" value="1"/>
</dbReference>
<dbReference type="Pfam" id="PF04260">
    <property type="entry name" value="DUF436"/>
    <property type="match status" value="1"/>
</dbReference>
<dbReference type="InterPro" id="IPR006340">
    <property type="entry name" value="DUF436"/>
</dbReference>
<comment type="similarity">
    <text evidence="1">Belongs to the UPF0340 family.</text>
</comment>
<accession>A0A0U1QKK9</accession>
<keyword evidence="3" id="KW-1185">Reference proteome</keyword>
<dbReference type="STRING" id="1069536.SINU_13975"/>
<gene>
    <name evidence="2" type="ORF">SINU_13975</name>
</gene>
<dbReference type="HAMAP" id="MF_00800">
    <property type="entry name" value="UPF0340"/>
    <property type="match status" value="1"/>
</dbReference>
<dbReference type="RefSeq" id="WP_010026049.1">
    <property type="nucleotide sequence ID" value="NZ_AFVQ02000220.1"/>
</dbReference>
<evidence type="ECO:0000256" key="1">
    <source>
        <dbReference type="HAMAP-Rule" id="MF_00800"/>
    </source>
</evidence>
<dbReference type="Proteomes" id="UP000035553">
    <property type="component" value="Unassembled WGS sequence"/>
</dbReference>
<comment type="caution">
    <text evidence="2">The sequence shown here is derived from an EMBL/GenBank/DDBJ whole genome shotgun (WGS) entry which is preliminary data.</text>
</comment>
<evidence type="ECO:0000313" key="2">
    <source>
        <dbReference type="EMBL" id="KLI01339.1"/>
    </source>
</evidence>
<dbReference type="AlphaFoldDB" id="A0A0U1QKK9"/>
<evidence type="ECO:0000313" key="3">
    <source>
        <dbReference type="Proteomes" id="UP000035553"/>
    </source>
</evidence>
<dbReference type="InterPro" id="IPR028345">
    <property type="entry name" value="Antibiotic_NAT-like"/>
</dbReference>
<dbReference type="OrthoDB" id="9803187at2"/>
<sequence length="190" mass="20936">METLNQQIVQSVDKALQDLNQVMTFNERTLLVIGCSTSEVLGKQIGTSGSENAAASIYAALRNCHQQTGVHFAFQCCEHLNRALVIDRTVAEKRNYDEVTVRPIRHAGGSMATYAYDHLPDPIIVEFIRADGGLDIGDTLIGMHLKHVAIPVRGTIRSIGQAHLVMARTRPKLIGGERAVYSIREKAEQD</sequence>
<dbReference type="EMBL" id="AFVQ02000220">
    <property type="protein sequence ID" value="KLI01339.1"/>
    <property type="molecule type" value="Genomic_DNA"/>
</dbReference>
<proteinExistence type="inferred from homology"/>
<dbReference type="SUPFAM" id="SSF110710">
    <property type="entry name" value="TTHA0583/YokD-like"/>
    <property type="match status" value="1"/>
</dbReference>
<dbReference type="Gene3D" id="3.40.50.10360">
    <property type="entry name" value="Hypothetical protein TT1679"/>
    <property type="match status" value="1"/>
</dbReference>
<protein>
    <recommendedName>
        <fullName evidence="1">UPF0340 protein SINU_13975</fullName>
    </recommendedName>
</protein>
<reference evidence="2 3" key="1">
    <citation type="journal article" date="2011" name="J. Bacteriol.">
        <title>Draft genome sequence of Sporolactobacillus inulinus strain CASD, an efficient D-lactic acid-producing bacterium with high-concentration lactate tolerance capability.</title>
        <authorList>
            <person name="Yu B."/>
            <person name="Su F."/>
            <person name="Wang L."/>
            <person name="Xu K."/>
            <person name="Zhao B."/>
            <person name="Xu P."/>
        </authorList>
    </citation>
    <scope>NUCLEOTIDE SEQUENCE [LARGE SCALE GENOMIC DNA]</scope>
    <source>
        <strain evidence="2 3">CASD</strain>
    </source>
</reference>
<organism evidence="2 3">
    <name type="scientific">Sporolactobacillus inulinus CASD</name>
    <dbReference type="NCBI Taxonomy" id="1069536"/>
    <lineage>
        <taxon>Bacteria</taxon>
        <taxon>Bacillati</taxon>
        <taxon>Bacillota</taxon>
        <taxon>Bacilli</taxon>
        <taxon>Bacillales</taxon>
        <taxon>Sporolactobacillaceae</taxon>
        <taxon>Sporolactobacillus</taxon>
    </lineage>
</organism>
<name>A0A0U1QKK9_9BACL</name>